<comment type="caution">
    <text evidence="1">The sequence shown here is derived from an EMBL/GenBank/DDBJ whole genome shotgun (WGS) entry which is preliminary data.</text>
</comment>
<dbReference type="EMBL" id="JBHSQO010000014">
    <property type="protein sequence ID" value="MFC6090881.1"/>
    <property type="molecule type" value="Genomic_DNA"/>
</dbReference>
<keyword evidence="2" id="KW-1185">Reference proteome</keyword>
<proteinExistence type="predicted"/>
<dbReference type="RefSeq" id="WP_380637081.1">
    <property type="nucleotide sequence ID" value="NZ_JBHSQO010000014.1"/>
</dbReference>
<accession>A0ABW1P6N3</accession>
<evidence type="ECO:0000313" key="2">
    <source>
        <dbReference type="Proteomes" id="UP001596220"/>
    </source>
</evidence>
<name>A0ABW1P6N3_9PSEU</name>
<evidence type="ECO:0000313" key="1">
    <source>
        <dbReference type="EMBL" id="MFC6090881.1"/>
    </source>
</evidence>
<reference evidence="2" key="1">
    <citation type="journal article" date="2019" name="Int. J. Syst. Evol. Microbiol.">
        <title>The Global Catalogue of Microorganisms (GCM) 10K type strain sequencing project: providing services to taxonomists for standard genome sequencing and annotation.</title>
        <authorList>
            <consortium name="The Broad Institute Genomics Platform"/>
            <consortium name="The Broad Institute Genome Sequencing Center for Infectious Disease"/>
            <person name="Wu L."/>
            <person name="Ma J."/>
        </authorList>
    </citation>
    <scope>NUCLEOTIDE SEQUENCE [LARGE SCALE GENOMIC DNA]</scope>
    <source>
        <strain evidence="2">CGMCC 4.7246</strain>
    </source>
</reference>
<gene>
    <name evidence="1" type="ORF">ACFP3R_16500</name>
</gene>
<protein>
    <submittedName>
        <fullName evidence="1">Uncharacterized protein</fullName>
    </submittedName>
</protein>
<organism evidence="1 2">
    <name type="scientific">Saccharothrix lopnurensis</name>
    <dbReference type="NCBI Taxonomy" id="1670621"/>
    <lineage>
        <taxon>Bacteria</taxon>
        <taxon>Bacillati</taxon>
        <taxon>Actinomycetota</taxon>
        <taxon>Actinomycetes</taxon>
        <taxon>Pseudonocardiales</taxon>
        <taxon>Pseudonocardiaceae</taxon>
        <taxon>Saccharothrix</taxon>
    </lineage>
</organism>
<dbReference type="Proteomes" id="UP001596220">
    <property type="component" value="Unassembled WGS sequence"/>
</dbReference>
<sequence length="393" mass="41006">MTAPEAAALAGQSTPAPVAPGWSLLAAESRTGRVVARLPLAGQQWATGLTFGSGTTYEPEVRLDGPPRADGRSVTQLVRDLCAQGPRVMLVGIYGRLPVTYGFITAPAPSPTGVRIGTLDLAGLLRRRSIITPGQRANPSAAAADTTLGPTSKPNLARLLLLQALGETDGGLPVDVSTVATAGTHARTYQGFRFTSYGDALADLADDEDGPDIRVTPTLSADQRWVRLRVDLGEPYLGRWGAHHWECPGSCLGIVPDYDYSQMGAWHYVPGDGTDYGKPVGVAYSGALLAAGVPLMDRVDATRSQLGDLGQLAAYARANAADLEGGLEALTLTVSAGGGPALGSYAPGDDCTVRTSGHWWLGNGLHRRRIVAIAGDHTEQVTITTAPVPEGVQ</sequence>